<evidence type="ECO:0000256" key="1">
    <source>
        <dbReference type="SAM" id="MobiDB-lite"/>
    </source>
</evidence>
<sequence>MASRDFKKQLSERKASTPRVAIPQVDPEAPKPTPAEPVAPAQSTAAPQQVETSDHPRTAVPDESAVPTAQEMAPVRLATVDTNEAPVNRGFHMYPSRHKQLRDLAYVEERKPWQVIEDALEEYVTRRYGKQYKRK</sequence>
<feature type="compositionally biased region" description="Basic and acidic residues" evidence="1">
    <location>
        <begin position="1"/>
        <end position="15"/>
    </location>
</feature>
<accession>A0ABP5GNG2</accession>
<dbReference type="EMBL" id="BAAAQN010000046">
    <property type="protein sequence ID" value="GAA2048982.1"/>
    <property type="molecule type" value="Genomic_DNA"/>
</dbReference>
<name>A0ABP5GNG2_9ACTN</name>
<evidence type="ECO:0000313" key="3">
    <source>
        <dbReference type="Proteomes" id="UP001500751"/>
    </source>
</evidence>
<proteinExistence type="predicted"/>
<reference evidence="3" key="1">
    <citation type="journal article" date="2019" name="Int. J. Syst. Evol. Microbiol.">
        <title>The Global Catalogue of Microorganisms (GCM) 10K type strain sequencing project: providing services to taxonomists for standard genome sequencing and annotation.</title>
        <authorList>
            <consortium name="The Broad Institute Genomics Platform"/>
            <consortium name="The Broad Institute Genome Sequencing Center for Infectious Disease"/>
            <person name="Wu L."/>
            <person name="Ma J."/>
        </authorList>
    </citation>
    <scope>NUCLEOTIDE SEQUENCE [LARGE SCALE GENOMIC DNA]</scope>
    <source>
        <strain evidence="3">JCM 16014</strain>
    </source>
</reference>
<feature type="compositionally biased region" description="Polar residues" evidence="1">
    <location>
        <begin position="41"/>
        <end position="51"/>
    </location>
</feature>
<evidence type="ECO:0000313" key="2">
    <source>
        <dbReference type="EMBL" id="GAA2048982.1"/>
    </source>
</evidence>
<keyword evidence="3" id="KW-1185">Reference proteome</keyword>
<feature type="region of interest" description="Disordered" evidence="1">
    <location>
        <begin position="1"/>
        <end position="73"/>
    </location>
</feature>
<dbReference type="RefSeq" id="WP_344669362.1">
    <property type="nucleotide sequence ID" value="NZ_BAAAQN010000046.1"/>
</dbReference>
<protein>
    <submittedName>
        <fullName evidence="2">Uncharacterized protein</fullName>
    </submittedName>
</protein>
<gene>
    <name evidence="2" type="ORF">GCM10009839_63430</name>
</gene>
<comment type="caution">
    <text evidence="2">The sequence shown here is derived from an EMBL/GenBank/DDBJ whole genome shotgun (WGS) entry which is preliminary data.</text>
</comment>
<dbReference type="Proteomes" id="UP001500751">
    <property type="component" value="Unassembled WGS sequence"/>
</dbReference>
<organism evidence="2 3">
    <name type="scientific">Catenulispora yoronensis</name>
    <dbReference type="NCBI Taxonomy" id="450799"/>
    <lineage>
        <taxon>Bacteria</taxon>
        <taxon>Bacillati</taxon>
        <taxon>Actinomycetota</taxon>
        <taxon>Actinomycetes</taxon>
        <taxon>Catenulisporales</taxon>
        <taxon>Catenulisporaceae</taxon>
        <taxon>Catenulispora</taxon>
    </lineage>
</organism>